<dbReference type="RefSeq" id="WP_260593581.1">
    <property type="nucleotide sequence ID" value="NZ_CP104003.1"/>
</dbReference>
<dbReference type="InterPro" id="IPR032710">
    <property type="entry name" value="NTF2-like_dom_sf"/>
</dbReference>
<proteinExistence type="predicted"/>
<protein>
    <submittedName>
        <fullName evidence="1">Ester cyclase</fullName>
    </submittedName>
</protein>
<dbReference type="KEGG" id="ssai:N0B31_20865"/>
<evidence type="ECO:0000313" key="2">
    <source>
        <dbReference type="Proteomes" id="UP001057580"/>
    </source>
</evidence>
<sequence>MATVPQTTEELRAGPARFAEAVYEKQNLDYVDETFAEDWVGHMDGEEMTRAEYREMHADLLEGFPDVEMTFEAVVVEDDTVAGHWVMTGTHTGEFVGLKPTDRTLEIGGTFVNRLDEDGLVVESWQTIDRFGMLQQLGVAPEDFGPRALFKVLLNLLGSAR</sequence>
<dbReference type="SUPFAM" id="SSF54427">
    <property type="entry name" value="NTF2-like"/>
    <property type="match status" value="1"/>
</dbReference>
<reference evidence="1" key="1">
    <citation type="submission" date="2022-09" db="EMBL/GenBank/DDBJ databases">
        <title>Diverse halophilic archaea isolated from saline environments.</title>
        <authorList>
            <person name="Cui H.-L."/>
        </authorList>
    </citation>
    <scope>NUCLEOTIDE SEQUENCE</scope>
    <source>
        <strain evidence="1">ZS-35-S2</strain>
    </source>
</reference>
<dbReference type="PANTHER" id="PTHR38436">
    <property type="entry name" value="POLYKETIDE CYCLASE SNOAL-LIKE DOMAIN"/>
    <property type="match status" value="1"/>
</dbReference>
<dbReference type="Pfam" id="PF07366">
    <property type="entry name" value="SnoaL"/>
    <property type="match status" value="1"/>
</dbReference>
<keyword evidence="2" id="KW-1185">Reference proteome</keyword>
<name>A0A9E7R2H6_9EURY</name>
<dbReference type="AlphaFoldDB" id="A0A9E7R2H6"/>
<evidence type="ECO:0000313" key="1">
    <source>
        <dbReference type="EMBL" id="UWM54561.1"/>
    </source>
</evidence>
<dbReference type="GO" id="GO:0030638">
    <property type="term" value="P:polyketide metabolic process"/>
    <property type="evidence" value="ECO:0007669"/>
    <property type="project" value="InterPro"/>
</dbReference>
<dbReference type="EMBL" id="CP104003">
    <property type="protein sequence ID" value="UWM54561.1"/>
    <property type="molecule type" value="Genomic_DNA"/>
</dbReference>
<organism evidence="1 2">
    <name type="scientific">Salinirubellus salinus</name>
    <dbReference type="NCBI Taxonomy" id="1364945"/>
    <lineage>
        <taxon>Archaea</taxon>
        <taxon>Methanobacteriati</taxon>
        <taxon>Methanobacteriota</taxon>
        <taxon>Stenosarchaea group</taxon>
        <taxon>Halobacteria</taxon>
        <taxon>Halobacteriales</taxon>
        <taxon>Natronomonadaceae</taxon>
        <taxon>Salinirubellus</taxon>
    </lineage>
</organism>
<dbReference type="PANTHER" id="PTHR38436:SF1">
    <property type="entry name" value="ESTER CYCLASE"/>
    <property type="match status" value="1"/>
</dbReference>
<dbReference type="Gene3D" id="3.10.450.50">
    <property type="match status" value="1"/>
</dbReference>
<dbReference type="InterPro" id="IPR009959">
    <property type="entry name" value="Cyclase_SnoaL-like"/>
</dbReference>
<dbReference type="Proteomes" id="UP001057580">
    <property type="component" value="Chromosome"/>
</dbReference>
<accession>A0A9E7R2H6</accession>
<gene>
    <name evidence="1" type="ORF">N0B31_20865</name>
</gene>
<dbReference type="GeneID" id="74944929"/>